<dbReference type="Pfam" id="PF06320">
    <property type="entry name" value="GCN5L1"/>
    <property type="match status" value="1"/>
</dbReference>
<dbReference type="InterPro" id="IPR035991">
    <property type="entry name" value="Casein_kinase_II_beta-like"/>
</dbReference>
<feature type="region of interest" description="Disordered" evidence="3">
    <location>
        <begin position="740"/>
        <end position="762"/>
    </location>
</feature>
<dbReference type="GO" id="GO:0019887">
    <property type="term" value="F:protein kinase regulator activity"/>
    <property type="evidence" value="ECO:0007669"/>
    <property type="project" value="InterPro"/>
</dbReference>
<dbReference type="Gene3D" id="2.20.25.20">
    <property type="match status" value="1"/>
</dbReference>
<comment type="similarity">
    <text evidence="1 2">Belongs to the casein kinase 2 subunit beta family.</text>
</comment>
<feature type="region of interest" description="Disordered" evidence="3">
    <location>
        <begin position="191"/>
        <end position="227"/>
    </location>
</feature>
<dbReference type="FunFam" id="2.20.25.20:FF:000001">
    <property type="entry name" value="Casein kinase II subunit beta"/>
    <property type="match status" value="1"/>
</dbReference>
<dbReference type="GO" id="GO:0005737">
    <property type="term" value="C:cytoplasm"/>
    <property type="evidence" value="ECO:0007669"/>
    <property type="project" value="TreeGrafter"/>
</dbReference>
<dbReference type="InterPro" id="IPR000704">
    <property type="entry name" value="Casein_kinase_II_reg-sub"/>
</dbReference>
<dbReference type="AlphaFoldDB" id="A0A1I8JMJ8"/>
<accession>A0A1I8JMJ8</accession>
<dbReference type="GO" id="GO:0005956">
    <property type="term" value="C:protein kinase CK2 complex"/>
    <property type="evidence" value="ECO:0007669"/>
    <property type="project" value="UniProtKB-UniRule"/>
</dbReference>
<evidence type="ECO:0000256" key="3">
    <source>
        <dbReference type="SAM" id="MobiDB-lite"/>
    </source>
</evidence>
<evidence type="ECO:0000256" key="1">
    <source>
        <dbReference type="ARBA" id="ARBA00006941"/>
    </source>
</evidence>
<evidence type="ECO:0000313" key="5">
    <source>
        <dbReference type="WBParaSite" id="snap_masked-unitig_26015-processed-gene-0.1-mRNA-1"/>
    </source>
</evidence>
<name>A0A1I8JMJ8_9PLAT</name>
<dbReference type="SUPFAM" id="SSF57798">
    <property type="entry name" value="Casein kinase II beta subunit"/>
    <property type="match status" value="1"/>
</dbReference>
<dbReference type="WBParaSite" id="snap_masked-unitig_26015-processed-gene-0.1-mRNA-1">
    <property type="protein sequence ID" value="snap_masked-unitig_26015-processed-gene-0.1-mRNA-1"/>
    <property type="gene ID" value="snap_masked-unitig_26015-processed-gene-0.1"/>
</dbReference>
<dbReference type="PRINTS" id="PR00472">
    <property type="entry name" value="CASNKINASEII"/>
</dbReference>
<dbReference type="Pfam" id="PF01214">
    <property type="entry name" value="CK_II_beta"/>
    <property type="match status" value="1"/>
</dbReference>
<dbReference type="Gene3D" id="1.10.1820.10">
    <property type="entry name" value="protein kinase ck2 holoenzyme, chain C, domain 1"/>
    <property type="match status" value="1"/>
</dbReference>
<sequence>MRMVDSDSPASTAANWIAEFCDRPGNEFFCKVDEDYIRDRFNLTGLGTAVPNYHRAMKLLLDGPEQLDLASDDPQLETLQRSAELLYGLIHVRFIMSVQGMPQMVAKWMLGHFGVCRRVFCEKQRVLPVGLSDIPGEATVKVYCPRCMEVYVPNSSRHLHVDGAYFGTGLYGFKIHPLAYQLQQAAAAGAQRQHRDSGIGTSGNPGSTAVTAGAAAAAPSQRRAAQDARRAEVATGVASLTTALVDGLNSGVAQAYANQRRLDCETKALQASVTTFARQTGQWIKLVEDLNSALKEMGDVENWARSMERDMRIVVGALESAYAEHGQRAGPLCGLFLFYTPISATVSSGSAKPAAFARPPAAPAAADLRLSPPPLIFEAAICRRSGRSRRSCLGGRRSRRRRFIRRCHRGGCRRQQPAVVSDLDDNDGVADIDSSRERQRNRLHDLAPTVLRRCRLRIQRLSGGGGGLLRFCDADDVDNRRVGWRIAASVTRLGLVSLCPLLLCLLSTSAATFGLSGTGWAGSSGPCRACLLASAAWRCSCCCLHSAALAGGGFCLRAGAETSGETLLLAPGLGLQHCRLDRRGQTVRARFIPAQACLRDTSSNGGSPSGLYQLFSECCLPLAVQAEIYRRVQALGASDCPMDFPPPPPPSSACFYAAVRPMTARRPTMTTLSGRRLVDLLDLNPTVLCDRALLNAETAQAALAVARPQQRQLVPCGFVSPPLHLRPAYARHRLRSAQLLGAAAQSQRPDRHHRPAEVRRQRLQRQRQLAAELDSCPGLVRLASLRFPAEMRRCRFDVAPAGRAPGFESPS</sequence>
<dbReference type="SMART" id="SM01085">
    <property type="entry name" value="CK_II_beta"/>
    <property type="match status" value="1"/>
</dbReference>
<dbReference type="PANTHER" id="PTHR11740">
    <property type="entry name" value="CASEIN KINASE II SUBUNIT BETA"/>
    <property type="match status" value="1"/>
</dbReference>
<feature type="compositionally biased region" description="Low complexity" evidence="3">
    <location>
        <begin position="205"/>
        <end position="223"/>
    </location>
</feature>
<evidence type="ECO:0000256" key="2">
    <source>
        <dbReference type="RuleBase" id="RU361268"/>
    </source>
</evidence>
<dbReference type="Proteomes" id="UP000095280">
    <property type="component" value="Unplaced"/>
</dbReference>
<keyword evidence="4" id="KW-1185">Reference proteome</keyword>
<proteinExistence type="inferred from homology"/>
<evidence type="ECO:0000313" key="4">
    <source>
        <dbReference type="Proteomes" id="UP000095280"/>
    </source>
</evidence>
<dbReference type="InterPro" id="IPR016149">
    <property type="entry name" value="Casein_kin_II_reg-sub_N"/>
</dbReference>
<protein>
    <recommendedName>
        <fullName evidence="2">Casein kinase II subunit beta</fullName>
        <shortName evidence="2">CK II beta</shortName>
    </recommendedName>
</protein>
<organism evidence="4 5">
    <name type="scientific">Macrostomum lignano</name>
    <dbReference type="NCBI Taxonomy" id="282301"/>
    <lineage>
        <taxon>Eukaryota</taxon>
        <taxon>Metazoa</taxon>
        <taxon>Spiralia</taxon>
        <taxon>Lophotrochozoa</taxon>
        <taxon>Platyhelminthes</taxon>
        <taxon>Rhabditophora</taxon>
        <taxon>Macrostomorpha</taxon>
        <taxon>Macrostomida</taxon>
        <taxon>Macrostomidae</taxon>
        <taxon>Macrostomum</taxon>
    </lineage>
</organism>
<reference evidence="5" key="1">
    <citation type="submission" date="2016-11" db="UniProtKB">
        <authorList>
            <consortium name="WormBaseParasite"/>
        </authorList>
    </citation>
    <scope>IDENTIFICATION</scope>
</reference>
<comment type="subunit">
    <text evidence="2">Tetramer of two alpha and two beta subunits.</text>
</comment>
<dbReference type="PANTHER" id="PTHR11740:SF0">
    <property type="entry name" value="CASEIN KINASE II SUBUNIT BETA"/>
    <property type="match status" value="1"/>
</dbReference>